<dbReference type="GO" id="GO:0015031">
    <property type="term" value="P:protein transport"/>
    <property type="evidence" value="ECO:0007669"/>
    <property type="project" value="UniProtKB-KW"/>
</dbReference>
<keyword evidence="11" id="KW-0732">Signal</keyword>
<name>A0A1C7DA28_9SPHN</name>
<comment type="subcellular location">
    <subcellularLocation>
        <location evidence="1">Cell inner membrane</location>
        <topology evidence="1">Single-pass membrane protein</topology>
        <orientation evidence="1">Periplasmic side</orientation>
    </subcellularLocation>
</comment>
<dbReference type="PANTHER" id="PTHR33446">
    <property type="entry name" value="PROTEIN TONB-RELATED"/>
    <property type="match status" value="1"/>
</dbReference>
<dbReference type="GO" id="GO:0098797">
    <property type="term" value="C:plasma membrane protein complex"/>
    <property type="evidence" value="ECO:0007669"/>
    <property type="project" value="TreeGrafter"/>
</dbReference>
<dbReference type="InterPro" id="IPR037682">
    <property type="entry name" value="TonB_C"/>
</dbReference>
<keyword evidence="4" id="KW-1003">Cell membrane</keyword>
<keyword evidence="8" id="KW-1133">Transmembrane helix</keyword>
<dbReference type="NCBIfam" id="TIGR01352">
    <property type="entry name" value="tonB_Cterm"/>
    <property type="match status" value="1"/>
</dbReference>
<evidence type="ECO:0000256" key="1">
    <source>
        <dbReference type="ARBA" id="ARBA00004383"/>
    </source>
</evidence>
<reference evidence="13 14" key="1">
    <citation type="submission" date="2016-07" db="EMBL/GenBank/DDBJ databases">
        <title>Complete genome sequence of Altererythrobacter namhicola JCM 16345T, containing esterase-encoding genes.</title>
        <authorList>
            <person name="Cheng H."/>
            <person name="Wu Y.-H."/>
            <person name="Jian S.-L."/>
            <person name="Huo Y.-Y."/>
            <person name="Wang C.-S."/>
            <person name="Xu X.-W."/>
        </authorList>
    </citation>
    <scope>NUCLEOTIDE SEQUENCE [LARGE SCALE GENOMIC DNA]</scope>
    <source>
        <strain evidence="13 14">JCM 16345</strain>
    </source>
</reference>
<gene>
    <name evidence="13" type="ORF">A6F65_01877</name>
</gene>
<keyword evidence="9" id="KW-0472">Membrane</keyword>
<keyword evidence="6" id="KW-0812">Transmembrane</keyword>
<evidence type="ECO:0000313" key="14">
    <source>
        <dbReference type="Proteomes" id="UP000092698"/>
    </source>
</evidence>
<comment type="similarity">
    <text evidence="2">Belongs to the TonB family.</text>
</comment>
<proteinExistence type="inferred from homology"/>
<dbReference type="InterPro" id="IPR006260">
    <property type="entry name" value="TonB/TolA_C"/>
</dbReference>
<dbReference type="Gene3D" id="3.30.1150.10">
    <property type="match status" value="1"/>
</dbReference>
<dbReference type="PROSITE" id="PS52015">
    <property type="entry name" value="TONB_CTD"/>
    <property type="match status" value="1"/>
</dbReference>
<dbReference type="EMBL" id="CP016545">
    <property type="protein sequence ID" value="ANU08171.1"/>
    <property type="molecule type" value="Genomic_DNA"/>
</dbReference>
<feature type="signal peptide" evidence="11">
    <location>
        <begin position="1"/>
        <end position="24"/>
    </location>
</feature>
<evidence type="ECO:0000256" key="7">
    <source>
        <dbReference type="ARBA" id="ARBA00022927"/>
    </source>
</evidence>
<dbReference type="PANTHER" id="PTHR33446:SF2">
    <property type="entry name" value="PROTEIN TONB"/>
    <property type="match status" value="1"/>
</dbReference>
<dbReference type="OrthoDB" id="7585155at2"/>
<keyword evidence="7" id="KW-0653">Protein transport</keyword>
<accession>A0A1C7DA28</accession>
<evidence type="ECO:0000256" key="8">
    <source>
        <dbReference type="ARBA" id="ARBA00022989"/>
    </source>
</evidence>
<protein>
    <submittedName>
        <fullName evidence="13">Gram-negative bacterial tonB protein</fullName>
    </submittedName>
</protein>
<evidence type="ECO:0000256" key="4">
    <source>
        <dbReference type="ARBA" id="ARBA00022475"/>
    </source>
</evidence>
<evidence type="ECO:0000313" key="13">
    <source>
        <dbReference type="EMBL" id="ANU08171.1"/>
    </source>
</evidence>
<evidence type="ECO:0000256" key="6">
    <source>
        <dbReference type="ARBA" id="ARBA00022692"/>
    </source>
</evidence>
<feature type="domain" description="TonB C-terminal" evidence="12">
    <location>
        <begin position="51"/>
        <end position="149"/>
    </location>
</feature>
<feature type="chain" id="PRO_5008884494" evidence="11">
    <location>
        <begin position="25"/>
        <end position="220"/>
    </location>
</feature>
<organism evidence="13 14">
    <name type="scientific">Paraurantiacibacter namhicola</name>
    <dbReference type="NCBI Taxonomy" id="645517"/>
    <lineage>
        <taxon>Bacteria</taxon>
        <taxon>Pseudomonadati</taxon>
        <taxon>Pseudomonadota</taxon>
        <taxon>Alphaproteobacteria</taxon>
        <taxon>Sphingomonadales</taxon>
        <taxon>Erythrobacteraceae</taxon>
        <taxon>Paraurantiacibacter</taxon>
    </lineage>
</organism>
<evidence type="ECO:0000256" key="9">
    <source>
        <dbReference type="ARBA" id="ARBA00023136"/>
    </source>
</evidence>
<keyword evidence="14" id="KW-1185">Reference proteome</keyword>
<evidence type="ECO:0000259" key="12">
    <source>
        <dbReference type="PROSITE" id="PS52015"/>
    </source>
</evidence>
<evidence type="ECO:0000256" key="5">
    <source>
        <dbReference type="ARBA" id="ARBA00022519"/>
    </source>
</evidence>
<dbReference type="STRING" id="645517.A6F65_01877"/>
<keyword evidence="5" id="KW-0997">Cell inner membrane</keyword>
<dbReference type="AlphaFoldDB" id="A0A1C7DA28"/>
<dbReference type="PATRIC" id="fig|645517.4.peg.1863"/>
<dbReference type="Pfam" id="PF03544">
    <property type="entry name" value="TonB_C"/>
    <property type="match status" value="1"/>
</dbReference>
<sequence length="220" mass="23719">MAAWNICRLGAASVAVAFVLPAAAQDEGVTLSVEEVVTYEPVGPDTPGRPATPKTSPGSWLTADDYPVEARRDGREGNVSFMLQVGPDGRPIGCTVTESSGSADLDAAACDALMQRARFDPARDDAGKPIASTYRNRIMWKLDTRDLPEPTVIETYLIVGTNGEVEECGVTKAEGGFGPRARMFCETAGQARYVQQRDEDGNPVRMRVTTRVQVTHEVVE</sequence>
<dbReference type="Proteomes" id="UP000092698">
    <property type="component" value="Chromosome"/>
</dbReference>
<evidence type="ECO:0000256" key="3">
    <source>
        <dbReference type="ARBA" id="ARBA00022448"/>
    </source>
</evidence>
<dbReference type="SUPFAM" id="SSF74653">
    <property type="entry name" value="TolA/TonB C-terminal domain"/>
    <property type="match status" value="1"/>
</dbReference>
<dbReference type="KEGG" id="anh:A6F65_01877"/>
<dbReference type="GO" id="GO:0031992">
    <property type="term" value="F:energy transducer activity"/>
    <property type="evidence" value="ECO:0007669"/>
    <property type="project" value="TreeGrafter"/>
</dbReference>
<evidence type="ECO:0000256" key="10">
    <source>
        <dbReference type="SAM" id="MobiDB-lite"/>
    </source>
</evidence>
<dbReference type="GO" id="GO:0055085">
    <property type="term" value="P:transmembrane transport"/>
    <property type="evidence" value="ECO:0007669"/>
    <property type="project" value="InterPro"/>
</dbReference>
<keyword evidence="3" id="KW-0813">Transport</keyword>
<dbReference type="InterPro" id="IPR051045">
    <property type="entry name" value="TonB-dependent_transducer"/>
</dbReference>
<evidence type="ECO:0000256" key="2">
    <source>
        <dbReference type="ARBA" id="ARBA00006555"/>
    </source>
</evidence>
<evidence type="ECO:0000256" key="11">
    <source>
        <dbReference type="SAM" id="SignalP"/>
    </source>
</evidence>
<feature type="region of interest" description="Disordered" evidence="10">
    <location>
        <begin position="40"/>
        <end position="61"/>
    </location>
</feature>